<dbReference type="Proteomes" id="UP001203297">
    <property type="component" value="Unassembled WGS sequence"/>
</dbReference>
<evidence type="ECO:0000256" key="4">
    <source>
        <dbReference type="ARBA" id="ARBA00023242"/>
    </source>
</evidence>
<dbReference type="PANTHER" id="PTHR14577:SF0">
    <property type="entry name" value="NUCLEOLAR PROTEIN 12"/>
    <property type="match status" value="1"/>
</dbReference>
<feature type="compositionally biased region" description="Basic residues" evidence="5">
    <location>
        <begin position="148"/>
        <end position="157"/>
    </location>
</feature>
<dbReference type="PANTHER" id="PTHR14577">
    <property type="entry name" value="NUCLEOLAR PROTEIN 12"/>
    <property type="match status" value="1"/>
</dbReference>
<dbReference type="InterPro" id="IPR019186">
    <property type="entry name" value="Nucleolar_protein_12"/>
</dbReference>
<accession>A0AAD4M815</accession>
<gene>
    <name evidence="6" type="ORF">B0F90DRAFT_1698947</name>
</gene>
<dbReference type="GO" id="GO:0019843">
    <property type="term" value="F:rRNA binding"/>
    <property type="evidence" value="ECO:0007669"/>
    <property type="project" value="TreeGrafter"/>
</dbReference>
<keyword evidence="4" id="KW-0539">Nucleus</keyword>
<evidence type="ECO:0000256" key="5">
    <source>
        <dbReference type="SAM" id="MobiDB-lite"/>
    </source>
</evidence>
<organism evidence="6 7">
    <name type="scientific">Multifurca ochricompacta</name>
    <dbReference type="NCBI Taxonomy" id="376703"/>
    <lineage>
        <taxon>Eukaryota</taxon>
        <taxon>Fungi</taxon>
        <taxon>Dikarya</taxon>
        <taxon>Basidiomycota</taxon>
        <taxon>Agaricomycotina</taxon>
        <taxon>Agaricomycetes</taxon>
        <taxon>Russulales</taxon>
        <taxon>Russulaceae</taxon>
        <taxon>Multifurca</taxon>
    </lineage>
</organism>
<sequence length="248" mass="28174">KKRQKSKQVEAVVFDEIARSEFLTGFHKRKLAKKEESKKKALAREKQERLEARREQRRMLADQAAQNAAKVEEAFGGFVQSFGLEQEAEYSDEEQLATVTIVEDFDPSTLIHGTSERKEPSLEPSLAPSPPPRKVSQKGAMEFDSKRKSTWARRKGRTSGWKGGEEESWREETKVKRKRWFHSCSAAVDSLCVAMLRARSLIKFEMNQCLALGGGRRMVVLSLCFNSTRDITAAFYLPLNQFQSPAGL</sequence>
<comment type="caution">
    <text evidence="6">The sequence shown here is derived from an EMBL/GenBank/DDBJ whole genome shotgun (WGS) entry which is preliminary data.</text>
</comment>
<evidence type="ECO:0000313" key="7">
    <source>
        <dbReference type="Proteomes" id="UP001203297"/>
    </source>
</evidence>
<protein>
    <recommendedName>
        <fullName evidence="8">Nucleolar protein 12</fullName>
    </recommendedName>
</protein>
<proteinExistence type="inferred from homology"/>
<dbReference type="AlphaFoldDB" id="A0AAD4M815"/>
<dbReference type="EMBL" id="WTXG01000005">
    <property type="protein sequence ID" value="KAI0305546.1"/>
    <property type="molecule type" value="Genomic_DNA"/>
</dbReference>
<evidence type="ECO:0000256" key="2">
    <source>
        <dbReference type="ARBA" id="ARBA00007175"/>
    </source>
</evidence>
<feature type="region of interest" description="Disordered" evidence="5">
    <location>
        <begin position="111"/>
        <end position="168"/>
    </location>
</feature>
<evidence type="ECO:0000256" key="3">
    <source>
        <dbReference type="ARBA" id="ARBA00023054"/>
    </source>
</evidence>
<comment type="similarity">
    <text evidence="2">Belongs to the RRP17 family.</text>
</comment>
<name>A0AAD4M815_9AGAM</name>
<keyword evidence="3" id="KW-0175">Coiled coil</keyword>
<feature type="non-terminal residue" evidence="6">
    <location>
        <position position="248"/>
    </location>
</feature>
<evidence type="ECO:0008006" key="8">
    <source>
        <dbReference type="Google" id="ProtNLM"/>
    </source>
</evidence>
<keyword evidence="7" id="KW-1185">Reference proteome</keyword>
<comment type="subcellular location">
    <subcellularLocation>
        <location evidence="1">Nucleus</location>
        <location evidence="1">Nucleolus</location>
    </subcellularLocation>
</comment>
<dbReference type="GO" id="GO:0005730">
    <property type="term" value="C:nucleolus"/>
    <property type="evidence" value="ECO:0007669"/>
    <property type="project" value="UniProtKB-SubCell"/>
</dbReference>
<feature type="region of interest" description="Disordered" evidence="5">
    <location>
        <begin position="34"/>
        <end position="58"/>
    </location>
</feature>
<evidence type="ECO:0000313" key="6">
    <source>
        <dbReference type="EMBL" id="KAI0305546.1"/>
    </source>
</evidence>
<dbReference type="Pfam" id="PF09805">
    <property type="entry name" value="Nop25"/>
    <property type="match status" value="1"/>
</dbReference>
<evidence type="ECO:0000256" key="1">
    <source>
        <dbReference type="ARBA" id="ARBA00004604"/>
    </source>
</evidence>
<reference evidence="6" key="1">
    <citation type="journal article" date="2022" name="New Phytol.">
        <title>Evolutionary transition to the ectomycorrhizal habit in the genomes of a hyperdiverse lineage of mushroom-forming fungi.</title>
        <authorList>
            <person name="Looney B."/>
            <person name="Miyauchi S."/>
            <person name="Morin E."/>
            <person name="Drula E."/>
            <person name="Courty P.E."/>
            <person name="Kohler A."/>
            <person name="Kuo A."/>
            <person name="LaButti K."/>
            <person name="Pangilinan J."/>
            <person name="Lipzen A."/>
            <person name="Riley R."/>
            <person name="Andreopoulos W."/>
            <person name="He G."/>
            <person name="Johnson J."/>
            <person name="Nolan M."/>
            <person name="Tritt A."/>
            <person name="Barry K.W."/>
            <person name="Grigoriev I.V."/>
            <person name="Nagy L.G."/>
            <person name="Hibbett D."/>
            <person name="Henrissat B."/>
            <person name="Matheny P.B."/>
            <person name="Labbe J."/>
            <person name="Martin F.M."/>
        </authorList>
    </citation>
    <scope>NUCLEOTIDE SEQUENCE</scope>
    <source>
        <strain evidence="6">BPL690</strain>
    </source>
</reference>